<gene>
    <name evidence="2" type="ORF">Q4568_11835</name>
</gene>
<evidence type="ECO:0008006" key="4">
    <source>
        <dbReference type="Google" id="ProtNLM"/>
    </source>
</evidence>
<reference evidence="2" key="1">
    <citation type="submission" date="2023-07" db="EMBL/GenBank/DDBJ databases">
        <title>Genome content predicts the carbon catabolic preferences of heterotrophic bacteria.</title>
        <authorList>
            <person name="Gralka M."/>
        </authorList>
    </citation>
    <scope>NUCLEOTIDE SEQUENCE</scope>
    <source>
        <strain evidence="2">G2M05</strain>
    </source>
</reference>
<dbReference type="Proteomes" id="UP001170624">
    <property type="component" value="Unassembled WGS sequence"/>
</dbReference>
<proteinExistence type="predicted"/>
<evidence type="ECO:0000256" key="1">
    <source>
        <dbReference type="SAM" id="SignalP"/>
    </source>
</evidence>
<evidence type="ECO:0000313" key="2">
    <source>
        <dbReference type="EMBL" id="MDO6543229.1"/>
    </source>
</evidence>
<keyword evidence="1" id="KW-0732">Signal</keyword>
<evidence type="ECO:0000313" key="3">
    <source>
        <dbReference type="Proteomes" id="UP001170624"/>
    </source>
</evidence>
<comment type="caution">
    <text evidence="2">The sequence shown here is derived from an EMBL/GenBank/DDBJ whole genome shotgun (WGS) entry which is preliminary data.</text>
</comment>
<feature type="signal peptide" evidence="1">
    <location>
        <begin position="1"/>
        <end position="21"/>
    </location>
</feature>
<sequence>MRQGLCMIPLLLTMWTAPALAQDVSEQQVLDTLASAQVQTRVNALTTLYKRNDFRALEFNLSQLPPLSQEAVREKLVLFAVEFGQVDQAKATWLAEQAGRKPTFTIVEQGDGYLVTKAAFHYGAPARTLIQHWEHQLQADDMVRKAESGTLQLSHWLTTDAVVQKRRRDLFLERVDTLSPDAIATLVTQFQSDNQLMWLPDNAIIASLAAHSGDSKMYQLLWRRRTDTYSYQELTRLTEMVPTPLALEQLMAATTNPSLKRQAYRSLITLRPMPASTRQFLIAKMGEVDEGQVVAQQLAQQGYTSWLRQLATSHSSNVLKKNLQIVLEQ</sequence>
<name>A0AAW7Y904_9GAMM</name>
<feature type="chain" id="PRO_5043947732" description="HEAT repeat domain-containing protein" evidence="1">
    <location>
        <begin position="22"/>
        <end position="329"/>
    </location>
</feature>
<dbReference type="AlphaFoldDB" id="A0AAW7Y904"/>
<organism evidence="2 3">
    <name type="scientific">Photobacterium sanguinicancri</name>
    <dbReference type="NCBI Taxonomy" id="875932"/>
    <lineage>
        <taxon>Bacteria</taxon>
        <taxon>Pseudomonadati</taxon>
        <taxon>Pseudomonadota</taxon>
        <taxon>Gammaproteobacteria</taxon>
        <taxon>Vibrionales</taxon>
        <taxon>Vibrionaceae</taxon>
        <taxon>Photobacterium</taxon>
    </lineage>
</organism>
<dbReference type="EMBL" id="JAUOPU010000010">
    <property type="protein sequence ID" value="MDO6543229.1"/>
    <property type="molecule type" value="Genomic_DNA"/>
</dbReference>
<accession>A0AAW7Y904</accession>
<protein>
    <recommendedName>
        <fullName evidence="4">HEAT repeat domain-containing protein</fullName>
    </recommendedName>
</protein>
<dbReference type="RefSeq" id="WP_303499683.1">
    <property type="nucleotide sequence ID" value="NZ_JAUOPU010000010.1"/>
</dbReference>